<dbReference type="SMART" id="SM00355">
    <property type="entry name" value="ZnF_C2H2"/>
    <property type="match status" value="1"/>
</dbReference>
<proteinExistence type="predicted"/>
<dbReference type="GeneID" id="36519522"/>
<dbReference type="Proteomes" id="UP000234585">
    <property type="component" value="Unassembled WGS sequence"/>
</dbReference>
<keyword evidence="1" id="KW-0479">Metal-binding</keyword>
<gene>
    <name evidence="4" type="ORF">BDW47DRAFT_104601</name>
</gene>
<dbReference type="InterPro" id="IPR013087">
    <property type="entry name" value="Znf_C2H2_type"/>
</dbReference>
<keyword evidence="1" id="KW-0863">Zinc-finger</keyword>
<evidence type="ECO:0000313" key="5">
    <source>
        <dbReference type="Proteomes" id="UP000234585"/>
    </source>
</evidence>
<dbReference type="AlphaFoldDB" id="A0A2I2FDG0"/>
<feature type="compositionally biased region" description="Basic and acidic residues" evidence="2">
    <location>
        <begin position="237"/>
        <end position="248"/>
    </location>
</feature>
<accession>A0A2I2FDG0</accession>
<protein>
    <recommendedName>
        <fullName evidence="3">C2H2-type domain-containing protein</fullName>
    </recommendedName>
</protein>
<dbReference type="PROSITE" id="PS50157">
    <property type="entry name" value="ZINC_FINGER_C2H2_2"/>
    <property type="match status" value="1"/>
</dbReference>
<evidence type="ECO:0000256" key="2">
    <source>
        <dbReference type="SAM" id="MobiDB-lite"/>
    </source>
</evidence>
<sequence length="276" mass="30350">MADALDRRKIVFSGHLCFYRAQNSLCNTTEIAQSPPVRFVITRNVGVEYASPRQAKCLKTPCVRDDSVFRGSVGGGLMVVVSSSGGELRRYRGGCSLTNTVGPVVLGDTRSTLHQPLVTPITPHDEGGANQTIDPAGPNTIDFESSPCCDYEKPIDSIVARGLKWIKNEELHQQNENHVSNSDDEFLAFKGSISKLGTKHDRLKSSNASPRPQELPKLLPNPTKAMPTSEPPPKKKFLCDLDGCDKTYPRKNGLNKHQKNKHNAPPKKAGRPRKTR</sequence>
<keyword evidence="1" id="KW-0862">Zinc</keyword>
<dbReference type="SUPFAM" id="SSF57667">
    <property type="entry name" value="beta-beta-alpha zinc fingers"/>
    <property type="match status" value="1"/>
</dbReference>
<evidence type="ECO:0000259" key="3">
    <source>
        <dbReference type="PROSITE" id="PS50157"/>
    </source>
</evidence>
<evidence type="ECO:0000256" key="1">
    <source>
        <dbReference type="PROSITE-ProRule" id="PRU00042"/>
    </source>
</evidence>
<keyword evidence="5" id="KW-1185">Reference proteome</keyword>
<organism evidence="4 5">
    <name type="scientific">Aspergillus candidus</name>
    <dbReference type="NCBI Taxonomy" id="41067"/>
    <lineage>
        <taxon>Eukaryota</taxon>
        <taxon>Fungi</taxon>
        <taxon>Dikarya</taxon>
        <taxon>Ascomycota</taxon>
        <taxon>Pezizomycotina</taxon>
        <taxon>Eurotiomycetes</taxon>
        <taxon>Eurotiomycetidae</taxon>
        <taxon>Eurotiales</taxon>
        <taxon>Aspergillaceae</taxon>
        <taxon>Aspergillus</taxon>
        <taxon>Aspergillus subgen. Circumdati</taxon>
    </lineage>
</organism>
<dbReference type="GO" id="GO:0008270">
    <property type="term" value="F:zinc ion binding"/>
    <property type="evidence" value="ECO:0007669"/>
    <property type="project" value="UniProtKB-KW"/>
</dbReference>
<evidence type="ECO:0000313" key="4">
    <source>
        <dbReference type="EMBL" id="PLB38634.1"/>
    </source>
</evidence>
<feature type="domain" description="C2H2-type" evidence="3">
    <location>
        <begin position="237"/>
        <end position="267"/>
    </location>
</feature>
<dbReference type="PROSITE" id="PS00028">
    <property type="entry name" value="ZINC_FINGER_C2H2_1"/>
    <property type="match status" value="1"/>
</dbReference>
<feature type="compositionally biased region" description="Basic residues" evidence="2">
    <location>
        <begin position="253"/>
        <end position="276"/>
    </location>
</feature>
<reference evidence="4 5" key="1">
    <citation type="submission" date="2017-12" db="EMBL/GenBank/DDBJ databases">
        <authorList>
            <consortium name="DOE Joint Genome Institute"/>
            <person name="Haridas S."/>
            <person name="Kjaerbolling I."/>
            <person name="Vesth T.C."/>
            <person name="Frisvad J.C."/>
            <person name="Nybo J.L."/>
            <person name="Theobald S."/>
            <person name="Kuo A."/>
            <person name="Bowyer P."/>
            <person name="Matsuda Y."/>
            <person name="Mondo S."/>
            <person name="Lyhne E.K."/>
            <person name="Kogle M.E."/>
            <person name="Clum A."/>
            <person name="Lipzen A."/>
            <person name="Salamov A."/>
            <person name="Ngan C.Y."/>
            <person name="Daum C."/>
            <person name="Chiniquy J."/>
            <person name="Barry K."/>
            <person name="LaButti K."/>
            <person name="Simmons B.A."/>
            <person name="Magnuson J.K."/>
            <person name="Mortensen U.H."/>
            <person name="Larsen T.O."/>
            <person name="Grigoriev I.V."/>
            <person name="Baker S.E."/>
            <person name="Andersen M.R."/>
            <person name="Nordberg H.P."/>
            <person name="Cantor M.N."/>
            <person name="Hua S.X."/>
        </authorList>
    </citation>
    <scope>NUCLEOTIDE SEQUENCE [LARGE SCALE GENOMIC DNA]</scope>
    <source>
        <strain evidence="4 5">CBS 102.13</strain>
    </source>
</reference>
<dbReference type="OrthoDB" id="10448285at2759"/>
<dbReference type="EMBL" id="KZ559134">
    <property type="protein sequence ID" value="PLB38634.1"/>
    <property type="molecule type" value="Genomic_DNA"/>
</dbReference>
<dbReference type="Gene3D" id="3.30.160.60">
    <property type="entry name" value="Classic Zinc Finger"/>
    <property type="match status" value="1"/>
</dbReference>
<name>A0A2I2FDG0_ASPCN</name>
<dbReference type="RefSeq" id="XP_024672646.1">
    <property type="nucleotide sequence ID" value="XM_024812362.1"/>
</dbReference>
<feature type="region of interest" description="Disordered" evidence="2">
    <location>
        <begin position="198"/>
        <end position="276"/>
    </location>
</feature>
<dbReference type="InterPro" id="IPR036236">
    <property type="entry name" value="Znf_C2H2_sf"/>
</dbReference>